<dbReference type="EMBL" id="BAABCY010000076">
    <property type="protein sequence ID" value="GAA3576971.1"/>
    <property type="molecule type" value="Genomic_DNA"/>
</dbReference>
<dbReference type="Proteomes" id="UP001500954">
    <property type="component" value="Unassembled WGS sequence"/>
</dbReference>
<sequence>MKKHELHNIKSPGFNLPEGYFDAFEEHLLNEIKLKQTVKRHGFKVPEGYLDAIEDHIMDKISSTNNNPKIIQLFNRKSLLYAASAAACLALLLNSPLLNTKITWDSLDIETVENYIVNENLETYEIASLFSEEDLESVDIVNYTFNEETLETYLLNHLNIENLIIE</sequence>
<organism evidence="1 2">
    <name type="scientific">Snuella lapsa</name>
    <dbReference type="NCBI Taxonomy" id="870481"/>
    <lineage>
        <taxon>Bacteria</taxon>
        <taxon>Pseudomonadati</taxon>
        <taxon>Bacteroidota</taxon>
        <taxon>Flavobacteriia</taxon>
        <taxon>Flavobacteriales</taxon>
        <taxon>Flavobacteriaceae</taxon>
        <taxon>Snuella</taxon>
    </lineage>
</organism>
<gene>
    <name evidence="1" type="ORF">GCM10022395_27260</name>
</gene>
<protein>
    <submittedName>
        <fullName evidence="1">Uncharacterized protein</fullName>
    </submittedName>
</protein>
<reference evidence="2" key="1">
    <citation type="journal article" date="2019" name="Int. J. Syst. Evol. Microbiol.">
        <title>The Global Catalogue of Microorganisms (GCM) 10K type strain sequencing project: providing services to taxonomists for standard genome sequencing and annotation.</title>
        <authorList>
            <consortium name="The Broad Institute Genomics Platform"/>
            <consortium name="The Broad Institute Genome Sequencing Center for Infectious Disease"/>
            <person name="Wu L."/>
            <person name="Ma J."/>
        </authorList>
    </citation>
    <scope>NUCLEOTIDE SEQUENCE [LARGE SCALE GENOMIC DNA]</scope>
    <source>
        <strain evidence="2">JCM 17111</strain>
    </source>
</reference>
<accession>A0ABP6Y6U3</accession>
<evidence type="ECO:0000313" key="2">
    <source>
        <dbReference type="Proteomes" id="UP001500954"/>
    </source>
</evidence>
<proteinExistence type="predicted"/>
<keyword evidence="2" id="KW-1185">Reference proteome</keyword>
<comment type="caution">
    <text evidence="1">The sequence shown here is derived from an EMBL/GenBank/DDBJ whole genome shotgun (WGS) entry which is preliminary data.</text>
</comment>
<dbReference type="RefSeq" id="WP_345006857.1">
    <property type="nucleotide sequence ID" value="NZ_BAABCY010000076.1"/>
</dbReference>
<name>A0ABP6Y6U3_9FLAO</name>
<evidence type="ECO:0000313" key="1">
    <source>
        <dbReference type="EMBL" id="GAA3576971.1"/>
    </source>
</evidence>